<feature type="compositionally biased region" description="Pro residues" evidence="1">
    <location>
        <begin position="56"/>
        <end position="66"/>
    </location>
</feature>
<dbReference type="Proteomes" id="UP000431533">
    <property type="component" value="Unassembled WGS sequence"/>
</dbReference>
<sequence length="119" mass="12902">MDANSTSPVPQSRTQPSIRSFFQPRSPNYAPPPGTATRQPQPHIQPPNSTSQIPTSSPPPPPPTPALPAEATISQITEHHIQPLRRINSLLLPIPYPDSFYASILTAPPIIHTIILPAQ</sequence>
<accession>A0A8H8QVD5</accession>
<proteinExistence type="predicted"/>
<evidence type="ECO:0000313" key="2">
    <source>
        <dbReference type="EMBL" id="TVY23537.1"/>
    </source>
</evidence>
<comment type="caution">
    <text evidence="2">The sequence shown here is derived from an EMBL/GenBank/DDBJ whole genome shotgun (WGS) entry which is preliminary data.</text>
</comment>
<feature type="region of interest" description="Disordered" evidence="1">
    <location>
        <begin position="1"/>
        <end position="68"/>
    </location>
</feature>
<dbReference type="GeneID" id="41988421"/>
<gene>
    <name evidence="2" type="ORF">LHYA1_G008223</name>
</gene>
<dbReference type="RefSeq" id="XP_031002325.1">
    <property type="nucleotide sequence ID" value="XM_031153143.1"/>
</dbReference>
<organism evidence="2 3">
    <name type="scientific">Lachnellula hyalina</name>
    <dbReference type="NCBI Taxonomy" id="1316788"/>
    <lineage>
        <taxon>Eukaryota</taxon>
        <taxon>Fungi</taxon>
        <taxon>Dikarya</taxon>
        <taxon>Ascomycota</taxon>
        <taxon>Pezizomycotina</taxon>
        <taxon>Leotiomycetes</taxon>
        <taxon>Helotiales</taxon>
        <taxon>Lachnaceae</taxon>
        <taxon>Lachnellula</taxon>
    </lineage>
</organism>
<evidence type="ECO:0000313" key="3">
    <source>
        <dbReference type="Proteomes" id="UP000431533"/>
    </source>
</evidence>
<keyword evidence="3" id="KW-1185">Reference proteome</keyword>
<name>A0A8H8QVD5_9HELO</name>
<evidence type="ECO:0000256" key="1">
    <source>
        <dbReference type="SAM" id="MobiDB-lite"/>
    </source>
</evidence>
<feature type="compositionally biased region" description="Low complexity" evidence="1">
    <location>
        <begin position="46"/>
        <end position="55"/>
    </location>
</feature>
<dbReference type="AlphaFoldDB" id="A0A8H8QVD5"/>
<dbReference type="Gene3D" id="3.40.630.30">
    <property type="match status" value="1"/>
</dbReference>
<dbReference type="EMBL" id="QGMH01000175">
    <property type="protein sequence ID" value="TVY23537.1"/>
    <property type="molecule type" value="Genomic_DNA"/>
</dbReference>
<reference evidence="2 3" key="1">
    <citation type="submission" date="2018-05" db="EMBL/GenBank/DDBJ databases">
        <title>Genome sequencing and assembly of the regulated plant pathogen Lachnellula willkommii and related sister species for the development of diagnostic species identification markers.</title>
        <authorList>
            <person name="Giroux E."/>
            <person name="Bilodeau G."/>
        </authorList>
    </citation>
    <scope>NUCLEOTIDE SEQUENCE [LARGE SCALE GENOMIC DNA]</scope>
    <source>
        <strain evidence="2 3">CBS 185.66</strain>
    </source>
</reference>
<dbReference type="OrthoDB" id="47374at2759"/>
<protein>
    <submittedName>
        <fullName evidence="2">Uncharacterized protein</fullName>
    </submittedName>
</protein>
<feature type="compositionally biased region" description="Polar residues" evidence="1">
    <location>
        <begin position="1"/>
        <end position="26"/>
    </location>
</feature>